<dbReference type="InterPro" id="IPR023346">
    <property type="entry name" value="Lysozyme-like_dom_sf"/>
</dbReference>
<reference evidence="11" key="1">
    <citation type="journal article" date="2013" name="Genome Biol.">
        <title>Draft genome of the mountain pine beetle, Dendroctonus ponderosae Hopkins, a major forest pest.</title>
        <authorList>
            <person name="Keeling C.I."/>
            <person name="Yuen M.M."/>
            <person name="Liao N.Y."/>
            <person name="Docking T.R."/>
            <person name="Chan S.K."/>
            <person name="Taylor G.A."/>
            <person name="Palmquist D.L."/>
            <person name="Jackman S.D."/>
            <person name="Nguyen A."/>
            <person name="Li M."/>
            <person name="Henderson H."/>
            <person name="Janes J.K."/>
            <person name="Zhao Y."/>
            <person name="Pandoh P."/>
            <person name="Moore R."/>
            <person name="Sperling F.A."/>
            <person name="Huber D.P."/>
            <person name="Birol I."/>
            <person name="Jones S.J."/>
            <person name="Bohlmann J."/>
        </authorList>
    </citation>
    <scope>NUCLEOTIDE SEQUENCE</scope>
</reference>
<keyword evidence="8" id="KW-0732">Signal</keyword>
<feature type="signal peptide" evidence="8">
    <location>
        <begin position="1"/>
        <end position="20"/>
    </location>
</feature>
<evidence type="ECO:0000313" key="11">
    <source>
        <dbReference type="Proteomes" id="UP000019118"/>
    </source>
</evidence>
<accession>A0AAR5P3L4</accession>
<evidence type="ECO:0000313" key="10">
    <source>
        <dbReference type="EnsemblMetazoa" id="XP_019755695.1"/>
    </source>
</evidence>
<dbReference type="CDD" id="cd16899">
    <property type="entry name" value="LYZ_C_invert"/>
    <property type="match status" value="1"/>
</dbReference>
<dbReference type="SMART" id="SM00263">
    <property type="entry name" value="LYZ1"/>
    <property type="match status" value="1"/>
</dbReference>
<dbReference type="EnsemblMetazoa" id="XM_019900136.1">
    <property type="protein sequence ID" value="XP_019755695.1"/>
    <property type="gene ID" value="LOC109534458"/>
</dbReference>
<dbReference type="PRINTS" id="PR00135">
    <property type="entry name" value="LYZLACT"/>
</dbReference>
<dbReference type="InterPro" id="IPR019799">
    <property type="entry name" value="Glyco_hydro_22_CS"/>
</dbReference>
<dbReference type="GO" id="GO:0003796">
    <property type="term" value="F:lysozyme activity"/>
    <property type="evidence" value="ECO:0007669"/>
    <property type="project" value="UniProtKB-EC"/>
</dbReference>
<organism evidence="10 11">
    <name type="scientific">Dendroctonus ponderosae</name>
    <name type="common">Mountain pine beetle</name>
    <dbReference type="NCBI Taxonomy" id="77166"/>
    <lineage>
        <taxon>Eukaryota</taxon>
        <taxon>Metazoa</taxon>
        <taxon>Ecdysozoa</taxon>
        <taxon>Arthropoda</taxon>
        <taxon>Hexapoda</taxon>
        <taxon>Insecta</taxon>
        <taxon>Pterygota</taxon>
        <taxon>Neoptera</taxon>
        <taxon>Endopterygota</taxon>
        <taxon>Coleoptera</taxon>
        <taxon>Polyphaga</taxon>
        <taxon>Cucujiformia</taxon>
        <taxon>Curculionidae</taxon>
        <taxon>Scolytinae</taxon>
        <taxon>Dendroctonus</taxon>
    </lineage>
</organism>
<evidence type="ECO:0000256" key="7">
    <source>
        <dbReference type="RuleBase" id="RU004440"/>
    </source>
</evidence>
<evidence type="ECO:0000256" key="2">
    <source>
        <dbReference type="ARBA" id="ARBA00010859"/>
    </source>
</evidence>
<dbReference type="Pfam" id="PF00062">
    <property type="entry name" value="Lys"/>
    <property type="match status" value="1"/>
</dbReference>
<keyword evidence="11" id="KW-1185">Reference proteome</keyword>
<feature type="chain" id="PRO_5044017687" description="lysozyme" evidence="8">
    <location>
        <begin position="21"/>
        <end position="144"/>
    </location>
</feature>
<keyword evidence="6" id="KW-0326">Glycosidase</keyword>
<dbReference type="Proteomes" id="UP000019118">
    <property type="component" value="Unassembled WGS sequence"/>
</dbReference>
<keyword evidence="4" id="KW-0929">Antimicrobial</keyword>
<dbReference type="PROSITE" id="PS00128">
    <property type="entry name" value="GLYCOSYL_HYDROL_F22_1"/>
    <property type="match status" value="1"/>
</dbReference>
<dbReference type="GO" id="GO:0031640">
    <property type="term" value="P:killing of cells of another organism"/>
    <property type="evidence" value="ECO:0007669"/>
    <property type="project" value="UniProtKB-KW"/>
</dbReference>
<keyword evidence="5" id="KW-1015">Disulfide bond</keyword>
<keyword evidence="6" id="KW-0378">Hydrolase</keyword>
<dbReference type="PANTHER" id="PTHR11407">
    <property type="entry name" value="LYSOZYME C"/>
    <property type="match status" value="1"/>
</dbReference>
<dbReference type="KEGG" id="dpa:109534458"/>
<comment type="similarity">
    <text evidence="2 7">Belongs to the glycosyl hydrolase 22 family.</text>
</comment>
<dbReference type="GO" id="GO:0042742">
    <property type="term" value="P:defense response to bacterium"/>
    <property type="evidence" value="ECO:0007669"/>
    <property type="project" value="UniProtKB-KW"/>
</dbReference>
<dbReference type="AlphaFoldDB" id="A0AAR5P3L4"/>
<dbReference type="EC" id="3.2.1.17" evidence="3"/>
<dbReference type="SUPFAM" id="SSF53955">
    <property type="entry name" value="Lysozyme-like"/>
    <property type="match status" value="1"/>
</dbReference>
<evidence type="ECO:0000259" key="9">
    <source>
        <dbReference type="PROSITE" id="PS00128"/>
    </source>
</evidence>
<sequence length="144" mass="15319">MLKLIVACLLLALAATVTEGKVYTQCEVASALRAKGVPEEQVATWVCIAHAESDFDTTAINSNTWDYGIFQISSIYWCESGDSAGNGCGISCNSLLADDISEDIDCVQRVYAETEAIGQVPGFKAWTTYAGNCDGDNSAWIAGC</sequence>
<dbReference type="Gene3D" id="1.10.530.10">
    <property type="match status" value="1"/>
</dbReference>
<evidence type="ECO:0000256" key="5">
    <source>
        <dbReference type="ARBA" id="ARBA00023157"/>
    </source>
</evidence>
<keyword evidence="4" id="KW-0081">Bacteriolytic enzyme</keyword>
<evidence type="ECO:0000256" key="3">
    <source>
        <dbReference type="ARBA" id="ARBA00012732"/>
    </source>
</evidence>
<evidence type="ECO:0000256" key="4">
    <source>
        <dbReference type="ARBA" id="ARBA00022638"/>
    </source>
</evidence>
<evidence type="ECO:0000256" key="8">
    <source>
        <dbReference type="SAM" id="SignalP"/>
    </source>
</evidence>
<feature type="domain" description="Glycosyl hydrolases family 22 (GH22)" evidence="9">
    <location>
        <begin position="88"/>
        <end position="106"/>
    </location>
</feature>
<dbReference type="PANTHER" id="PTHR11407:SF63">
    <property type="entry name" value="LYSOZYME C"/>
    <property type="match status" value="1"/>
</dbReference>
<dbReference type="FunFam" id="1.10.530.10:FF:000001">
    <property type="entry name" value="Lysozyme C"/>
    <property type="match status" value="1"/>
</dbReference>
<dbReference type="InterPro" id="IPR001916">
    <property type="entry name" value="Glyco_hydro_22"/>
</dbReference>
<comment type="catalytic activity">
    <reaction evidence="1">
        <text>Hydrolysis of (1-&gt;4)-beta-linkages between N-acetylmuramic acid and N-acetyl-D-glucosamine residues in a peptidoglycan and between N-acetyl-D-glucosamine residues in chitodextrins.</text>
        <dbReference type="EC" id="3.2.1.17"/>
    </reaction>
</comment>
<evidence type="ECO:0000256" key="6">
    <source>
        <dbReference type="ARBA" id="ARBA00023295"/>
    </source>
</evidence>
<dbReference type="PROSITE" id="PS51348">
    <property type="entry name" value="GLYCOSYL_HYDROL_F22_2"/>
    <property type="match status" value="1"/>
</dbReference>
<dbReference type="GeneID" id="109534458"/>
<protein>
    <recommendedName>
        <fullName evidence="3">lysozyme</fullName>
        <ecNumber evidence="3">3.2.1.17</ecNumber>
    </recommendedName>
</protein>
<proteinExistence type="inferred from homology"/>
<name>A0AAR5P3L4_DENPD</name>
<evidence type="ECO:0000256" key="1">
    <source>
        <dbReference type="ARBA" id="ARBA00000632"/>
    </source>
</evidence>
<reference evidence="10" key="2">
    <citation type="submission" date="2024-08" db="UniProtKB">
        <authorList>
            <consortium name="EnsemblMetazoa"/>
        </authorList>
    </citation>
    <scope>IDENTIFICATION</scope>
</reference>